<evidence type="ECO:0000313" key="3">
    <source>
        <dbReference type="EnsemblMetazoa" id="CJA32276.1"/>
    </source>
</evidence>
<feature type="compositionally biased region" description="Low complexity" evidence="2">
    <location>
        <begin position="354"/>
        <end position="365"/>
    </location>
</feature>
<feature type="compositionally biased region" description="Polar residues" evidence="2">
    <location>
        <begin position="338"/>
        <end position="350"/>
    </location>
</feature>
<reference evidence="4" key="1">
    <citation type="submission" date="2010-08" db="EMBL/GenBank/DDBJ databases">
        <authorList>
            <consortium name="Caenorhabditis japonica Sequencing Consortium"/>
            <person name="Wilson R.K."/>
        </authorList>
    </citation>
    <scope>NUCLEOTIDE SEQUENCE [LARGE SCALE GENOMIC DNA]</scope>
    <source>
        <strain evidence="4">DF5081</strain>
    </source>
</reference>
<accession>A0A8R1IB35</accession>
<dbReference type="EnsemblMetazoa" id="CJA32276.1">
    <property type="protein sequence ID" value="CJA32276.1"/>
    <property type="gene ID" value="WBGene00208123"/>
</dbReference>
<organism evidence="3 4">
    <name type="scientific">Caenorhabditis japonica</name>
    <dbReference type="NCBI Taxonomy" id="281687"/>
    <lineage>
        <taxon>Eukaryota</taxon>
        <taxon>Metazoa</taxon>
        <taxon>Ecdysozoa</taxon>
        <taxon>Nematoda</taxon>
        <taxon>Chromadorea</taxon>
        <taxon>Rhabditida</taxon>
        <taxon>Rhabditina</taxon>
        <taxon>Rhabditomorpha</taxon>
        <taxon>Rhabditoidea</taxon>
        <taxon>Rhabditidae</taxon>
        <taxon>Peloderinae</taxon>
        <taxon>Caenorhabditis</taxon>
    </lineage>
</organism>
<dbReference type="Proteomes" id="UP000005237">
    <property type="component" value="Unassembled WGS sequence"/>
</dbReference>
<sequence>MWRKARRRGGGQEHLLDMGSPISFSHFCEHSECDESVSSDVRLHRRISNVEPDVSMILDGEEEFEEKRQKELASLRASLETINEEIKDSLRNETISGSEERSNRWEKVPIEMRPLIEAIYAQTVAHVKKEVELDFKLTKTKNEFTSKMTVKKSLEEKKKRDDEELRSRYRELAQSVEDAKSELHQKISFILCLIKCDRIDEKFLQQLESLKNQFCDVEHKIKKTRPLQRRTTNFAGGLTPKPELKRNERNRRAVHHYGNVVNSEDVTLDDSRHFNARRKDVSLSSFQLNQHAEENVRRRVAMSPIRFDDNTRLDEEDENQENVEEEEFSNATFVKDGPTTSEANSNSTFVISKAAPLPSSEALPPMRYKSRRTDLGPL</sequence>
<evidence type="ECO:0000256" key="2">
    <source>
        <dbReference type="SAM" id="MobiDB-lite"/>
    </source>
</evidence>
<feature type="compositionally biased region" description="Acidic residues" evidence="2">
    <location>
        <begin position="314"/>
        <end position="328"/>
    </location>
</feature>
<protein>
    <submittedName>
        <fullName evidence="3">Uncharacterized protein</fullName>
    </submittedName>
</protein>
<reference evidence="3" key="2">
    <citation type="submission" date="2022-06" db="UniProtKB">
        <authorList>
            <consortium name="EnsemblMetazoa"/>
        </authorList>
    </citation>
    <scope>IDENTIFICATION</scope>
    <source>
        <strain evidence="3">DF5081</strain>
    </source>
</reference>
<keyword evidence="1" id="KW-0175">Coiled coil</keyword>
<dbReference type="AlphaFoldDB" id="A0A8R1IB35"/>
<name>A0A8R1IB35_CAEJA</name>
<evidence type="ECO:0000313" key="4">
    <source>
        <dbReference type="Proteomes" id="UP000005237"/>
    </source>
</evidence>
<feature type="region of interest" description="Disordered" evidence="2">
    <location>
        <begin position="307"/>
        <end position="378"/>
    </location>
</feature>
<proteinExistence type="predicted"/>
<feature type="coiled-coil region" evidence="1">
    <location>
        <begin position="65"/>
        <end position="92"/>
    </location>
</feature>
<evidence type="ECO:0000256" key="1">
    <source>
        <dbReference type="SAM" id="Coils"/>
    </source>
</evidence>
<keyword evidence="4" id="KW-1185">Reference proteome</keyword>